<evidence type="ECO:0000313" key="2">
    <source>
        <dbReference type="EMBL" id="TKS53655.1"/>
    </source>
</evidence>
<protein>
    <recommendedName>
        <fullName evidence="4">Lipoprotein</fullName>
    </recommendedName>
</protein>
<keyword evidence="3" id="KW-1185">Reference proteome</keyword>
<organism evidence="2 3">
    <name type="scientific">Luteimonas yindakuii</name>
    <dbReference type="NCBI Taxonomy" id="2565782"/>
    <lineage>
        <taxon>Bacteria</taxon>
        <taxon>Pseudomonadati</taxon>
        <taxon>Pseudomonadota</taxon>
        <taxon>Gammaproteobacteria</taxon>
        <taxon>Lysobacterales</taxon>
        <taxon>Lysobacteraceae</taxon>
        <taxon>Luteimonas</taxon>
    </lineage>
</organism>
<dbReference type="Proteomes" id="UP000298681">
    <property type="component" value="Unassembled WGS sequence"/>
</dbReference>
<evidence type="ECO:0000256" key="1">
    <source>
        <dbReference type="SAM" id="SignalP"/>
    </source>
</evidence>
<evidence type="ECO:0008006" key="4">
    <source>
        <dbReference type="Google" id="ProtNLM"/>
    </source>
</evidence>
<reference evidence="2 3" key="1">
    <citation type="submission" date="2019-01" db="EMBL/GenBank/DDBJ databases">
        <authorList>
            <person name="Zhang S."/>
        </authorList>
    </citation>
    <scope>NUCLEOTIDE SEQUENCE [LARGE SCALE GENOMIC DNA]</scope>
    <source>
        <strain evidence="2 3">1626</strain>
    </source>
</reference>
<feature type="signal peptide" evidence="1">
    <location>
        <begin position="1"/>
        <end position="22"/>
    </location>
</feature>
<dbReference type="AlphaFoldDB" id="A0A4Z1R540"/>
<keyword evidence="1" id="KW-0732">Signal</keyword>
<dbReference type="EMBL" id="SPUH01000001">
    <property type="protein sequence ID" value="TKS53655.1"/>
    <property type="molecule type" value="Genomic_DNA"/>
</dbReference>
<name>A0A4Z1R540_9GAMM</name>
<feature type="chain" id="PRO_5021384562" description="Lipoprotein" evidence="1">
    <location>
        <begin position="23"/>
        <end position="135"/>
    </location>
</feature>
<accession>A0A4Z1R540</accession>
<dbReference type="RefSeq" id="WP_134673039.1">
    <property type="nucleotide sequence ID" value="NZ_SPUH01000001.1"/>
</dbReference>
<proteinExistence type="predicted"/>
<sequence>MKNVLCLMLLALLMSCDTGGFTDVTPSALVESASSWDGKFVRTCGYMVADGKRCNLNVCADGASPSSAASCQSVATIHLSSVACGQGQLPREGLAMVDGYFLALKEGSDAQDESPFVLRRALIQPVTEHCATGGT</sequence>
<dbReference type="PROSITE" id="PS51257">
    <property type="entry name" value="PROKAR_LIPOPROTEIN"/>
    <property type="match status" value="1"/>
</dbReference>
<gene>
    <name evidence="2" type="ORF">E4582_01945</name>
</gene>
<evidence type="ECO:0000313" key="3">
    <source>
        <dbReference type="Proteomes" id="UP000298681"/>
    </source>
</evidence>
<comment type="caution">
    <text evidence="2">The sequence shown here is derived from an EMBL/GenBank/DDBJ whole genome shotgun (WGS) entry which is preliminary data.</text>
</comment>